<dbReference type="SUPFAM" id="SSF53850">
    <property type="entry name" value="Periplasmic binding protein-like II"/>
    <property type="match status" value="1"/>
</dbReference>
<accession>A0A1A8THD9</accession>
<sequence length="303" mass="33554">MRKTDHLGNITAFVTTAQVGSFTAAADRLGLTKSAIGKSVARLEERLGLTLFHRTTRSLSLTPDGERYLASCQSALEILEHAEQELTSHIAKPAGRLRVDLPAAFGRQKILPILLDITKQFPELELTLSFSERFVDLIEEGIDLVVRIGELDDSSTLVARRLTTQKLVVCASPNYLKQYGTPRTPGELSQHKTVVGFRRNQPVSWLLKNYEGEIAKFTPPATHEFSDGDAMVTAVLNDAGVSQLPRWLVSRYLASGELVSVLDDFAGGEMPISAVWPKGRQQVPKIRYVIDELIRHADMATFE</sequence>
<evidence type="ECO:0000259" key="5">
    <source>
        <dbReference type="PROSITE" id="PS50931"/>
    </source>
</evidence>
<evidence type="ECO:0000256" key="4">
    <source>
        <dbReference type="ARBA" id="ARBA00023163"/>
    </source>
</evidence>
<name>A0A1A8THD9_9GAMM</name>
<dbReference type="PANTHER" id="PTHR30537:SF5">
    <property type="entry name" value="HTH-TYPE TRANSCRIPTIONAL ACTIVATOR TTDR-RELATED"/>
    <property type="match status" value="1"/>
</dbReference>
<feature type="domain" description="HTH lysR-type" evidence="5">
    <location>
        <begin position="12"/>
        <end position="62"/>
    </location>
</feature>
<dbReference type="InterPro" id="IPR005119">
    <property type="entry name" value="LysR_subst-bd"/>
</dbReference>
<keyword evidence="4" id="KW-0804">Transcription</keyword>
<dbReference type="OrthoDB" id="9815676at2"/>
<dbReference type="FunFam" id="1.10.10.10:FF:000001">
    <property type="entry name" value="LysR family transcriptional regulator"/>
    <property type="match status" value="1"/>
</dbReference>
<organism evidence="6 7">
    <name type="scientific">Marinomonas aquimarina</name>
    <dbReference type="NCBI Taxonomy" id="295068"/>
    <lineage>
        <taxon>Bacteria</taxon>
        <taxon>Pseudomonadati</taxon>
        <taxon>Pseudomonadota</taxon>
        <taxon>Gammaproteobacteria</taxon>
        <taxon>Oceanospirillales</taxon>
        <taxon>Oceanospirillaceae</taxon>
        <taxon>Marinomonas</taxon>
    </lineage>
</organism>
<evidence type="ECO:0000256" key="1">
    <source>
        <dbReference type="ARBA" id="ARBA00009437"/>
    </source>
</evidence>
<protein>
    <submittedName>
        <fullName evidence="6">HTH-type transcriptional regulator DmlR</fullName>
    </submittedName>
</protein>
<dbReference type="Gene3D" id="3.40.190.290">
    <property type="match status" value="1"/>
</dbReference>
<dbReference type="Pfam" id="PF03466">
    <property type="entry name" value="LysR_substrate"/>
    <property type="match status" value="1"/>
</dbReference>
<keyword evidence="3" id="KW-0238">DNA-binding</keyword>
<dbReference type="InterPro" id="IPR058163">
    <property type="entry name" value="LysR-type_TF_proteobact-type"/>
</dbReference>
<evidence type="ECO:0000256" key="3">
    <source>
        <dbReference type="ARBA" id="ARBA00023125"/>
    </source>
</evidence>
<dbReference type="AlphaFoldDB" id="A0A1A8THD9"/>
<keyword evidence="7" id="KW-1185">Reference proteome</keyword>
<dbReference type="InterPro" id="IPR000847">
    <property type="entry name" value="LysR_HTH_N"/>
</dbReference>
<dbReference type="GO" id="GO:0003677">
    <property type="term" value="F:DNA binding"/>
    <property type="evidence" value="ECO:0007669"/>
    <property type="project" value="UniProtKB-KW"/>
</dbReference>
<dbReference type="CDD" id="cd08475">
    <property type="entry name" value="PBP2_CrgA_like_6"/>
    <property type="match status" value="1"/>
</dbReference>
<dbReference type="PRINTS" id="PR00039">
    <property type="entry name" value="HTHLYSR"/>
</dbReference>
<dbReference type="PROSITE" id="PS50931">
    <property type="entry name" value="HTH_LYSR"/>
    <property type="match status" value="1"/>
</dbReference>
<evidence type="ECO:0000313" key="7">
    <source>
        <dbReference type="Proteomes" id="UP000092627"/>
    </source>
</evidence>
<dbReference type="GO" id="GO:0003700">
    <property type="term" value="F:DNA-binding transcription factor activity"/>
    <property type="evidence" value="ECO:0007669"/>
    <property type="project" value="InterPro"/>
</dbReference>
<evidence type="ECO:0000256" key="2">
    <source>
        <dbReference type="ARBA" id="ARBA00023015"/>
    </source>
</evidence>
<dbReference type="InterPro" id="IPR036390">
    <property type="entry name" value="WH_DNA-bd_sf"/>
</dbReference>
<dbReference type="Proteomes" id="UP000092627">
    <property type="component" value="Unassembled WGS sequence"/>
</dbReference>
<proteinExistence type="inferred from homology"/>
<dbReference type="PANTHER" id="PTHR30537">
    <property type="entry name" value="HTH-TYPE TRANSCRIPTIONAL REGULATOR"/>
    <property type="match status" value="1"/>
</dbReference>
<dbReference type="Pfam" id="PF00126">
    <property type="entry name" value="HTH_1"/>
    <property type="match status" value="1"/>
</dbReference>
<gene>
    <name evidence="6" type="primary">dmlR_9</name>
    <name evidence="6" type="ORF">MAQ5080_02057</name>
</gene>
<dbReference type="InterPro" id="IPR036388">
    <property type="entry name" value="WH-like_DNA-bd_sf"/>
</dbReference>
<dbReference type="Gene3D" id="1.10.10.10">
    <property type="entry name" value="Winged helix-like DNA-binding domain superfamily/Winged helix DNA-binding domain"/>
    <property type="match status" value="1"/>
</dbReference>
<comment type="similarity">
    <text evidence="1">Belongs to the LysR transcriptional regulatory family.</text>
</comment>
<dbReference type="STRING" id="295068.MAQ5080_02057"/>
<keyword evidence="2" id="KW-0805">Transcription regulation</keyword>
<dbReference type="SUPFAM" id="SSF46785">
    <property type="entry name" value="Winged helix' DNA-binding domain"/>
    <property type="match status" value="1"/>
</dbReference>
<dbReference type="RefSeq" id="WP_067209513.1">
    <property type="nucleotide sequence ID" value="NZ_FLOC01000011.1"/>
</dbReference>
<reference evidence="6 7" key="1">
    <citation type="submission" date="2016-06" db="EMBL/GenBank/DDBJ databases">
        <authorList>
            <person name="Kjaerup R.B."/>
            <person name="Dalgaard T.S."/>
            <person name="Juul-Madsen H.R."/>
        </authorList>
    </citation>
    <scope>NUCLEOTIDE SEQUENCE [LARGE SCALE GENOMIC DNA]</scope>
    <source>
        <strain evidence="6 7">CECT 5080</strain>
    </source>
</reference>
<evidence type="ECO:0000313" key="6">
    <source>
        <dbReference type="EMBL" id="SBS31757.1"/>
    </source>
</evidence>
<dbReference type="EMBL" id="FLOC01000011">
    <property type="protein sequence ID" value="SBS31757.1"/>
    <property type="molecule type" value="Genomic_DNA"/>
</dbReference>